<evidence type="ECO:0000313" key="1">
    <source>
        <dbReference type="EMBL" id="TKA63319.1"/>
    </source>
</evidence>
<organism evidence="1 2">
    <name type="scientific">Cryomyces minteri</name>
    <dbReference type="NCBI Taxonomy" id="331657"/>
    <lineage>
        <taxon>Eukaryota</taxon>
        <taxon>Fungi</taxon>
        <taxon>Dikarya</taxon>
        <taxon>Ascomycota</taxon>
        <taxon>Pezizomycotina</taxon>
        <taxon>Dothideomycetes</taxon>
        <taxon>Dothideomycetes incertae sedis</taxon>
        <taxon>Cryomyces</taxon>
    </lineage>
</organism>
<dbReference type="STRING" id="331657.A0A4V5NEQ4"/>
<protein>
    <submittedName>
        <fullName evidence="1">Uncharacterized protein</fullName>
    </submittedName>
</protein>
<gene>
    <name evidence="1" type="ORF">B0A49_09091</name>
</gene>
<dbReference type="EMBL" id="NAJN01001420">
    <property type="protein sequence ID" value="TKA63319.1"/>
    <property type="molecule type" value="Genomic_DNA"/>
</dbReference>
<dbReference type="AlphaFoldDB" id="A0A4V5NEQ4"/>
<name>A0A4V5NEQ4_9PEZI</name>
<dbReference type="Gene3D" id="1.10.10.10">
    <property type="entry name" value="Winged helix-like DNA-binding domain superfamily/Winged helix DNA-binding domain"/>
    <property type="match status" value="1"/>
</dbReference>
<accession>A0A4V5NEQ4</accession>
<proteinExistence type="predicted"/>
<keyword evidence="2" id="KW-1185">Reference proteome</keyword>
<evidence type="ECO:0000313" key="2">
    <source>
        <dbReference type="Proteomes" id="UP000308768"/>
    </source>
</evidence>
<dbReference type="SUPFAM" id="SSF46785">
    <property type="entry name" value="Winged helix' DNA-binding domain"/>
    <property type="match status" value="1"/>
</dbReference>
<sequence length="77" mass="7996">MPNLNMCVRVCIDLKIFALTAGSNGPMTAEQLAQVTGAEQLLVGLNFAHEVDVNTYSANAVTKAIASPAMAAGFALE</sequence>
<reference evidence="1 2" key="1">
    <citation type="submission" date="2017-03" db="EMBL/GenBank/DDBJ databases">
        <title>Genomes of endolithic fungi from Antarctica.</title>
        <authorList>
            <person name="Coleine C."/>
            <person name="Masonjones S."/>
            <person name="Stajich J.E."/>
        </authorList>
    </citation>
    <scope>NUCLEOTIDE SEQUENCE [LARGE SCALE GENOMIC DNA]</scope>
    <source>
        <strain evidence="1 2">CCFEE 5187</strain>
    </source>
</reference>
<dbReference type="InterPro" id="IPR036388">
    <property type="entry name" value="WH-like_DNA-bd_sf"/>
</dbReference>
<dbReference type="OrthoDB" id="1535081at2759"/>
<dbReference type="InterPro" id="IPR036390">
    <property type="entry name" value="WH_DNA-bd_sf"/>
</dbReference>
<dbReference type="Proteomes" id="UP000308768">
    <property type="component" value="Unassembled WGS sequence"/>
</dbReference>
<comment type="caution">
    <text evidence="1">The sequence shown here is derived from an EMBL/GenBank/DDBJ whole genome shotgun (WGS) entry which is preliminary data.</text>
</comment>